<evidence type="ECO:0000313" key="3">
    <source>
        <dbReference type="Proteomes" id="UP000002071"/>
    </source>
</evidence>
<feature type="transmembrane region" description="Helical" evidence="1">
    <location>
        <begin position="39"/>
        <end position="64"/>
    </location>
</feature>
<evidence type="ECO:0000256" key="1">
    <source>
        <dbReference type="SAM" id="Phobius"/>
    </source>
</evidence>
<reference evidence="2 3" key="1">
    <citation type="journal article" date="2009" name="Stand. Genomic Sci.">
        <title>Complete genome sequence of Halorhabdus utahensis type strain (AX-2).</title>
        <authorList>
            <person name="Anderson I."/>
            <person name="Tindall B.J."/>
            <person name="Pomrenke H."/>
            <person name="Goker M."/>
            <person name="Lapidus A."/>
            <person name="Nolan M."/>
            <person name="Copeland A."/>
            <person name="Glavina Del Rio T."/>
            <person name="Chen F."/>
            <person name="Tice H."/>
            <person name="Cheng J.F."/>
            <person name="Lucas S."/>
            <person name="Chertkov O."/>
            <person name="Bruce D."/>
            <person name="Brettin T."/>
            <person name="Detter J.C."/>
            <person name="Han C."/>
            <person name="Goodwin L."/>
            <person name="Land M."/>
            <person name="Hauser L."/>
            <person name="Chang Y.J."/>
            <person name="Jeffries C.D."/>
            <person name="Pitluck S."/>
            <person name="Pati A."/>
            <person name="Mavromatis K."/>
            <person name="Ivanova N."/>
            <person name="Ovchinnikova G."/>
            <person name="Chen A."/>
            <person name="Palaniappan K."/>
            <person name="Chain P."/>
            <person name="Rohde M."/>
            <person name="Bristow J."/>
            <person name="Eisen J.A."/>
            <person name="Markowitz V."/>
            <person name="Hugenholtz P."/>
            <person name="Kyrpides N.C."/>
            <person name="Klenk H.P."/>
        </authorList>
    </citation>
    <scope>NUCLEOTIDE SEQUENCE [LARGE SCALE GENOMIC DNA]</scope>
    <source>
        <strain evidence="3">DSM 12940 / JCM 11049 / AX-2</strain>
    </source>
</reference>
<keyword evidence="1" id="KW-1133">Transmembrane helix</keyword>
<proteinExistence type="predicted"/>
<dbReference type="KEGG" id="hut:Huta_1394"/>
<dbReference type="GeneID" id="8383673"/>
<accession>C7NNP5</accession>
<dbReference type="eggNOG" id="arCOG11090">
    <property type="taxonomic scope" value="Archaea"/>
</dbReference>
<organism evidence="2 3">
    <name type="scientific">Halorhabdus utahensis (strain DSM 12940 / JCM 11049 / AX-2)</name>
    <dbReference type="NCBI Taxonomy" id="519442"/>
    <lineage>
        <taxon>Archaea</taxon>
        <taxon>Methanobacteriati</taxon>
        <taxon>Methanobacteriota</taxon>
        <taxon>Stenosarchaea group</taxon>
        <taxon>Halobacteria</taxon>
        <taxon>Halobacteriales</taxon>
        <taxon>Haloarculaceae</taxon>
        <taxon>Halorhabdus</taxon>
    </lineage>
</organism>
<name>C7NNP5_HALUD</name>
<keyword evidence="1" id="KW-0472">Membrane</keyword>
<dbReference type="AlphaFoldDB" id="C7NNP5"/>
<protein>
    <submittedName>
        <fullName evidence="2">Uncharacterized protein</fullName>
    </submittedName>
</protein>
<dbReference type="EMBL" id="CP001687">
    <property type="protein sequence ID" value="ACV11570.1"/>
    <property type="molecule type" value="Genomic_DNA"/>
</dbReference>
<dbReference type="Proteomes" id="UP000002071">
    <property type="component" value="Chromosome"/>
</dbReference>
<dbReference type="InterPro" id="IPR058337">
    <property type="entry name" value="DUF8024"/>
</dbReference>
<dbReference type="Pfam" id="PF26067">
    <property type="entry name" value="DUF8024"/>
    <property type="match status" value="1"/>
</dbReference>
<dbReference type="OrthoDB" id="219167at2157"/>
<dbReference type="STRING" id="519442.Huta_1394"/>
<evidence type="ECO:0000313" key="2">
    <source>
        <dbReference type="EMBL" id="ACV11570.1"/>
    </source>
</evidence>
<sequence>MIVLSLVSFLNRLVGSIGEMPFRFADVVTHDPISAVLVGMGALVIGLTVGASAYLTLGAVVDLVSPA</sequence>
<dbReference type="RefSeq" id="WP_015789144.1">
    <property type="nucleotide sequence ID" value="NC_013158.1"/>
</dbReference>
<dbReference type="HOGENOM" id="CLU_2802133_0_0_2"/>
<gene>
    <name evidence="2" type="ordered locus">Huta_1394</name>
</gene>
<keyword evidence="1" id="KW-0812">Transmembrane</keyword>
<keyword evidence="3" id="KW-1185">Reference proteome</keyword>